<dbReference type="Proteomes" id="UP000299102">
    <property type="component" value="Unassembled WGS sequence"/>
</dbReference>
<dbReference type="OrthoDB" id="425681at2759"/>
<name>A0A4C1XXB0_EUMVA</name>
<proteinExistence type="predicted"/>
<gene>
    <name evidence="1" type="ORF">EVAR_40514_1</name>
</gene>
<dbReference type="EMBL" id="BGZK01000989">
    <property type="protein sequence ID" value="GBP67743.1"/>
    <property type="molecule type" value="Genomic_DNA"/>
</dbReference>
<organism evidence="1 2">
    <name type="scientific">Eumeta variegata</name>
    <name type="common">Bagworm moth</name>
    <name type="synonym">Eumeta japonica</name>
    <dbReference type="NCBI Taxonomy" id="151549"/>
    <lineage>
        <taxon>Eukaryota</taxon>
        <taxon>Metazoa</taxon>
        <taxon>Ecdysozoa</taxon>
        <taxon>Arthropoda</taxon>
        <taxon>Hexapoda</taxon>
        <taxon>Insecta</taxon>
        <taxon>Pterygota</taxon>
        <taxon>Neoptera</taxon>
        <taxon>Endopterygota</taxon>
        <taxon>Lepidoptera</taxon>
        <taxon>Glossata</taxon>
        <taxon>Ditrysia</taxon>
        <taxon>Tineoidea</taxon>
        <taxon>Psychidae</taxon>
        <taxon>Oiketicinae</taxon>
        <taxon>Eumeta</taxon>
    </lineage>
</organism>
<keyword evidence="2" id="KW-1185">Reference proteome</keyword>
<evidence type="ECO:0000313" key="1">
    <source>
        <dbReference type="EMBL" id="GBP67743.1"/>
    </source>
</evidence>
<protein>
    <submittedName>
        <fullName evidence="1">Uncharacterized protein</fullName>
    </submittedName>
</protein>
<sequence length="95" mass="11144">MRLRRIDKFFITAEPTRSHTLPQSEDNKQIQRNILINLELPRKDKKVNASKTKVMGLERGESTTECDMYIEGEGVEQVEEFDYLGSLFINDREHD</sequence>
<accession>A0A4C1XXB0</accession>
<reference evidence="1 2" key="1">
    <citation type="journal article" date="2019" name="Commun. Biol.">
        <title>The bagworm genome reveals a unique fibroin gene that provides high tensile strength.</title>
        <authorList>
            <person name="Kono N."/>
            <person name="Nakamura H."/>
            <person name="Ohtoshi R."/>
            <person name="Tomita M."/>
            <person name="Numata K."/>
            <person name="Arakawa K."/>
        </authorList>
    </citation>
    <scope>NUCLEOTIDE SEQUENCE [LARGE SCALE GENOMIC DNA]</scope>
</reference>
<comment type="caution">
    <text evidence="1">The sequence shown here is derived from an EMBL/GenBank/DDBJ whole genome shotgun (WGS) entry which is preliminary data.</text>
</comment>
<evidence type="ECO:0000313" key="2">
    <source>
        <dbReference type="Proteomes" id="UP000299102"/>
    </source>
</evidence>
<dbReference type="AlphaFoldDB" id="A0A4C1XXB0"/>